<dbReference type="EMBL" id="VYZG01000401">
    <property type="protein sequence ID" value="NWQ77041.1"/>
    <property type="molecule type" value="Genomic_DNA"/>
</dbReference>
<keyword evidence="5" id="KW-0677">Repeat</keyword>
<dbReference type="PANTHER" id="PTHR24020:SF90">
    <property type="entry name" value="COLLAGEN ALPHA-1(XXI) CHAIN"/>
    <property type="match status" value="1"/>
</dbReference>
<evidence type="ECO:0000256" key="4">
    <source>
        <dbReference type="ARBA" id="ARBA00022729"/>
    </source>
</evidence>
<dbReference type="InterPro" id="IPR002035">
    <property type="entry name" value="VWF_A"/>
</dbReference>
<dbReference type="FunFam" id="3.40.50.410:FF:000021">
    <property type="entry name" value="Collagen, type VI, alpha 3"/>
    <property type="match status" value="1"/>
</dbReference>
<feature type="domain" description="VWFA" evidence="13">
    <location>
        <begin position="775"/>
        <end position="948"/>
    </location>
</feature>
<keyword evidence="2" id="KW-0964">Secreted</keyword>
<dbReference type="InterPro" id="IPR008160">
    <property type="entry name" value="Collagen"/>
</dbReference>
<feature type="non-terminal residue" evidence="14">
    <location>
        <position position="2109"/>
    </location>
</feature>
<keyword evidence="9" id="KW-0379">Hydroxylation</keyword>
<dbReference type="PROSITE" id="PS50234">
    <property type="entry name" value="VWFA"/>
    <property type="match status" value="8"/>
</dbReference>
<dbReference type="SMART" id="SM00327">
    <property type="entry name" value="VWA"/>
    <property type="match status" value="9"/>
</dbReference>
<proteinExistence type="inferred from homology"/>
<dbReference type="Gene3D" id="3.40.50.410">
    <property type="entry name" value="von Willebrand factor, type A domain"/>
    <property type="match status" value="8"/>
</dbReference>
<keyword evidence="4" id="KW-0732">Signal</keyword>
<keyword evidence="6" id="KW-0130">Cell adhesion</keyword>
<gene>
    <name evidence="14" type="primary">Col6a6</name>
    <name evidence="14" type="ORF">COLPIC_R13503</name>
</gene>
<evidence type="ECO:0000256" key="1">
    <source>
        <dbReference type="ARBA" id="ARBA00004498"/>
    </source>
</evidence>
<dbReference type="PRINTS" id="PR00453">
    <property type="entry name" value="VWFADOMAIN"/>
</dbReference>
<feature type="domain" description="VWFA" evidence="13">
    <location>
        <begin position="400"/>
        <end position="570"/>
    </location>
</feature>
<evidence type="ECO:0000256" key="5">
    <source>
        <dbReference type="ARBA" id="ARBA00022737"/>
    </source>
</evidence>
<evidence type="ECO:0000259" key="13">
    <source>
        <dbReference type="PROSITE" id="PS50234"/>
    </source>
</evidence>
<feature type="domain" description="VWFA" evidence="13">
    <location>
        <begin position="1903"/>
        <end position="2097"/>
    </location>
</feature>
<dbReference type="Proteomes" id="UP000530263">
    <property type="component" value="Unassembled WGS sequence"/>
</dbReference>
<evidence type="ECO:0000256" key="2">
    <source>
        <dbReference type="ARBA" id="ARBA00022525"/>
    </source>
</evidence>
<comment type="similarity">
    <text evidence="11">Belongs to the type VI collagen family.</text>
</comment>
<dbReference type="CDD" id="cd01472">
    <property type="entry name" value="vWA_collagen"/>
    <property type="match status" value="2"/>
</dbReference>
<dbReference type="Pfam" id="PF01391">
    <property type="entry name" value="Collagen"/>
    <property type="match status" value="2"/>
</dbReference>
<feature type="domain" description="VWFA" evidence="13">
    <location>
        <begin position="1"/>
        <end position="177"/>
    </location>
</feature>
<feature type="domain" description="VWFA" evidence="13">
    <location>
        <begin position="965"/>
        <end position="1136"/>
    </location>
</feature>
<evidence type="ECO:0000256" key="8">
    <source>
        <dbReference type="ARBA" id="ARBA00023180"/>
    </source>
</evidence>
<dbReference type="CDD" id="cd01450">
    <property type="entry name" value="vWFA_subfamily_ECM"/>
    <property type="match status" value="4"/>
</dbReference>
<evidence type="ECO:0000256" key="3">
    <source>
        <dbReference type="ARBA" id="ARBA00022530"/>
    </source>
</evidence>
<dbReference type="GO" id="GO:0007155">
    <property type="term" value="P:cell adhesion"/>
    <property type="evidence" value="ECO:0007669"/>
    <property type="project" value="UniProtKB-KW"/>
</dbReference>
<evidence type="ECO:0000256" key="9">
    <source>
        <dbReference type="ARBA" id="ARBA00023278"/>
    </source>
</evidence>
<dbReference type="FunFam" id="3.40.50.410:FF:000044">
    <property type="entry name" value="Collagen type VI alpha 6 chain"/>
    <property type="match status" value="1"/>
</dbReference>
<evidence type="ECO:0000256" key="10">
    <source>
        <dbReference type="ARBA" id="ARBA00043858"/>
    </source>
</evidence>
<feature type="domain" description="VWFA" evidence="13">
    <location>
        <begin position="195"/>
        <end position="375"/>
    </location>
</feature>
<organism evidence="14 15">
    <name type="scientific">Columbina picui</name>
    <name type="common">Picui ground-dove</name>
    <dbReference type="NCBI Taxonomy" id="115618"/>
    <lineage>
        <taxon>Eukaryota</taxon>
        <taxon>Metazoa</taxon>
        <taxon>Chordata</taxon>
        <taxon>Craniata</taxon>
        <taxon>Vertebrata</taxon>
        <taxon>Euteleostomi</taxon>
        <taxon>Archelosauria</taxon>
        <taxon>Archosauria</taxon>
        <taxon>Dinosauria</taxon>
        <taxon>Saurischia</taxon>
        <taxon>Theropoda</taxon>
        <taxon>Coelurosauria</taxon>
        <taxon>Aves</taxon>
        <taxon>Neognathae</taxon>
        <taxon>Neoaves</taxon>
        <taxon>Columbimorphae</taxon>
        <taxon>Columbiformes</taxon>
        <taxon>Columbidae</taxon>
        <taxon>Columbina</taxon>
    </lineage>
</organism>
<evidence type="ECO:0000256" key="6">
    <source>
        <dbReference type="ARBA" id="ARBA00022889"/>
    </source>
</evidence>
<evidence type="ECO:0000313" key="15">
    <source>
        <dbReference type="Proteomes" id="UP000530263"/>
    </source>
</evidence>
<feature type="region of interest" description="Disordered" evidence="12">
    <location>
        <begin position="1360"/>
        <end position="1511"/>
    </location>
</feature>
<keyword evidence="15" id="KW-1185">Reference proteome</keyword>
<keyword evidence="3" id="KW-0272">Extracellular matrix</keyword>
<dbReference type="PANTHER" id="PTHR24020">
    <property type="entry name" value="COLLAGEN ALPHA"/>
    <property type="match status" value="1"/>
</dbReference>
<dbReference type="GO" id="GO:0005589">
    <property type="term" value="C:collagen type VI trimer"/>
    <property type="evidence" value="ECO:0007669"/>
    <property type="project" value="UniProtKB-ARBA"/>
</dbReference>
<evidence type="ECO:0000256" key="7">
    <source>
        <dbReference type="ARBA" id="ARBA00023119"/>
    </source>
</evidence>
<feature type="domain" description="VWFA" evidence="13">
    <location>
        <begin position="1696"/>
        <end position="1839"/>
    </location>
</feature>
<evidence type="ECO:0000256" key="12">
    <source>
        <dbReference type="SAM" id="MobiDB-lite"/>
    </source>
</evidence>
<dbReference type="FunFam" id="3.40.50.410:FF:000004">
    <property type="entry name" value="collagen alpha-6(VI) chain"/>
    <property type="match status" value="2"/>
</dbReference>
<dbReference type="Pfam" id="PF00092">
    <property type="entry name" value="VWA"/>
    <property type="match status" value="8"/>
</dbReference>
<feature type="compositionally biased region" description="Basic and acidic residues" evidence="12">
    <location>
        <begin position="1460"/>
        <end position="1470"/>
    </location>
</feature>
<keyword evidence="7" id="KW-0176">Collagen</keyword>
<feature type="domain" description="VWFA" evidence="13">
    <location>
        <begin position="586"/>
        <end position="755"/>
    </location>
</feature>
<evidence type="ECO:0000313" key="14">
    <source>
        <dbReference type="EMBL" id="NWQ77041.1"/>
    </source>
</evidence>
<accession>A0A7K4RUD0</accession>
<name>A0A7K4RUD0_COLPI</name>
<comment type="caution">
    <text evidence="14">The sequence shown here is derived from an EMBL/GenBank/DDBJ whole genome shotgun (WGS) entry which is preliminary data.</text>
</comment>
<dbReference type="InterPro" id="IPR050525">
    <property type="entry name" value="ECM_Assembly_Org"/>
</dbReference>
<comment type="subcellular location">
    <subcellularLocation>
        <location evidence="1">Secreted</location>
        <location evidence="1">Extracellular space</location>
        <location evidence="1">Extracellular matrix</location>
    </subcellularLocation>
</comment>
<feature type="non-terminal residue" evidence="14">
    <location>
        <position position="1"/>
    </location>
</feature>
<keyword evidence="8" id="KW-0325">Glycoprotein</keyword>
<evidence type="ECO:0000256" key="11">
    <source>
        <dbReference type="ARBA" id="ARBA00044000"/>
    </source>
</evidence>
<dbReference type="SUPFAM" id="SSF53300">
    <property type="entry name" value="vWA-like"/>
    <property type="match status" value="9"/>
</dbReference>
<feature type="region of interest" description="Disordered" evidence="12">
    <location>
        <begin position="1535"/>
        <end position="1582"/>
    </location>
</feature>
<dbReference type="OrthoDB" id="6132182at2759"/>
<protein>
    <submittedName>
        <fullName evidence="14">CO6A6 protein</fullName>
    </submittedName>
</protein>
<comment type="function">
    <text evidence="10">Collagen VI acts as a cell-binding protein.</text>
</comment>
<sequence length="2109" mass="234786">DIVLLIPGQQDTENYVFPYIKDFISKLIYNLPLESNQYRIALVQYNDDVREEFELETYKSKKQMLMHVQEMQTLQDGPLNTGNALHYVYERYFQEPVNGGDRNQVLVVLSSSRSEDDVEKPVKMLQDNGVKVISLGIYEPVIQELNLMATQSLSYFFPKAWDLPMFSTNVSNIIAEFQMESTKEPEVCDGDLVADIVFIVDHGTSKSNFEELKKFLQNLTSSFDVTENCVRIGLVMYTEGQEVVSRLNTDTSKAEILQIIQDLSAGSGKANTGAAINATRLKLFTESAGSRKKQGVEEIAVLVTHRRSQDNVSDVATHLRRSGVTVFAIGVEDASDPQLVQIASYPQEQYVTSLKKFSDLRRQNTVFRKKLLNRIQNELYVQSERKMILKTGCQDTEAADIYFLVDGSTSLHYQDFVDMKNFLKEMIELFDIGMNKVRLGLVQFSHFNELEFELDKYTSASDLIKGIENIRQIHGNTKTGGALAYMKSLFEKARRQRGVTVPCHLVVLTDGESQDSVKEPAMKLREDQINIYAVGVRDANETQLYEIAGVKERVYFVQDFDLLNDIKNKVTREICTTEVCKEMKGDVMFLVDSSASIGDENFLKMKNFMKEVVNRTDVGANRVQIGVVQFSHEPKEEFKLNTYTTKRDIFSAIDRISPLQVTTLIGEALKFMPKYFQASSGSRHAVKKVLILITDGESQDEVKGPATMLRDKGIIIYSVGVFNANKTQLEEISGKRDMVFYVENFDILSQIISNLIFDICSRSPDDKCRRVERLDIVFVMDSSGSISSSQYQAMKDFMIALVNQSNVGPDGVQFGALKYSDKPVELFYLNKYTTKLEITEAIQKDDPLGQTTYTAEALVHSEMFFTEEHGSRKNKGVPQVLIVITDGESHDKDKLGNVSEGLRNKGITIYAVGVEGAKRNELLTMAGSEDKCFYVDTFEGLENLTANITNDICDISVPACPAKADVFFLMDGSKNIDEENFRITMDFVRSVINPAVNVQNTKIGLALYGRVYKEEFQLGIFPNRSELELKIQSIKQIMGQQSDIANALEKVKVNFQPEKGSRIHENIQQILLVIIAGRTTSRAARAAENLRDKGVDIYAIGVGNVDQSQLTQITGSSSRKYVVDDFSNLKTIKKRLVDVICEDNNRKVSCFVDITVGFDISSQREGHQLFYGQTKLEKHFPDILQALPSLRDVSCNAGSKTQSSVAVHVKNTVTPISAKFYIDKESILQNLSDAVIKRPSQLNVEFLQSLWETFQDDDKTRQKVLLVFSDGVDDDVEALEQKSEELKKKGLDGLITVVLEGASNFHNLQSIEFGKGFDYGTHLDIGMTDIASRLFKFLNNIAERTCCCLSCKCTGEEGEIGDRGKRGIKGPNGVKGNPGYPGDEGEPGPRGPPGLQGRQGNVGCPGKRGLKVEKISGHTGDNGEDGIDGIRGEEGSPGVPGKKGEKGDTGYPGSPGPRGPRGDRGQKGFRGDPGSPGLNSAIAGAKGFAGERGPEGNRGQPGQDGLEGKQGYIGPQVNIIIIHKRKKIHNTNGLCGQKGINGQKGQKGRSGPKGPPVSNILKARHVGQPGDPGPKGERGPYGLRGRQGEDGAFGYGPPGEKGVKVKLKEESQGNCYFLHYFRSDLQQAGKLGEMQITGTIYTYLNFIPSIISFHVWLLCALLSMSEMQQKKINLGCLLSFALFFLGKLKCPVYPTELVFALDTSRTLTPKTFELMRNIMIAIVSDARIRDSNCPVGARVAVVSYNSVTHHLIRFSEFHNKNKLLNALKNISYQTSSSERDTGSAMRFIAKNIFKRTLQGPNVRKIAMVFSHGPATDASSVKQAVLEMKALEVVPVVIAFENTPHISQAFLMDDSGLFQVLNLRDGQYNEELQRFKLCTLCYDQCKPDAFCERPRRRVARAYVDAAFILDSSQKLSGAEFEQVKDFMSTAVTAFNISSDPETSVVGDRIAVVSHALPDSKAGTGKSPVKKEFDFVTYRSKDRMRRYIKESLQQLNGEAAVSYAIQWTIGNVFSAAPNPRPLKFIIIISAGETSRWDKKRLKNISLQAKCQGYALLVISLGKSYDRNELEELASTPLEQHLIQLGRIHKPELDYVIRFLKPFIYILRSKLS</sequence>
<dbReference type="InterPro" id="IPR036465">
    <property type="entry name" value="vWFA_dom_sf"/>
</dbReference>
<reference evidence="14 15" key="1">
    <citation type="submission" date="2019-09" db="EMBL/GenBank/DDBJ databases">
        <title>Bird 10,000 Genomes (B10K) Project - Family phase.</title>
        <authorList>
            <person name="Zhang G."/>
        </authorList>
    </citation>
    <scope>NUCLEOTIDE SEQUENCE [LARGE SCALE GENOMIC DNA]</scope>
    <source>
        <strain evidence="14">B10K-DU-021-26</strain>
        <tissue evidence="14">Mixed tissue sample</tissue>
    </source>
</reference>
<dbReference type="FunFam" id="3.40.50.410:FF:000003">
    <property type="entry name" value="Collagen type VI alpha 3 chain"/>
    <property type="match status" value="2"/>
</dbReference>